<dbReference type="GO" id="GO:0012505">
    <property type="term" value="C:endomembrane system"/>
    <property type="evidence" value="ECO:0007669"/>
    <property type="project" value="UniProtKB-SubCell"/>
</dbReference>
<feature type="transmembrane region" description="Helical" evidence="10">
    <location>
        <begin position="834"/>
        <end position="855"/>
    </location>
</feature>
<feature type="transmembrane region" description="Helical" evidence="10">
    <location>
        <begin position="796"/>
        <end position="813"/>
    </location>
</feature>
<evidence type="ECO:0000256" key="8">
    <source>
        <dbReference type="ARBA" id="ARBA00022989"/>
    </source>
</evidence>
<dbReference type="STRING" id="337701.SAMN05444398_1011045"/>
<gene>
    <name evidence="12" type="ORF">SAMN05444398_1011045</name>
</gene>
<dbReference type="SFLD" id="SFLDG00002">
    <property type="entry name" value="C1.7:_P-type_atpase_like"/>
    <property type="match status" value="1"/>
</dbReference>
<evidence type="ECO:0000313" key="13">
    <source>
        <dbReference type="Proteomes" id="UP000183974"/>
    </source>
</evidence>
<dbReference type="Gene3D" id="2.70.150.10">
    <property type="entry name" value="Calcium-transporting ATPase, cytoplasmic transduction domain A"/>
    <property type="match status" value="1"/>
</dbReference>
<reference evidence="12 13" key="1">
    <citation type="submission" date="2016-11" db="EMBL/GenBank/DDBJ databases">
        <authorList>
            <person name="Jaros S."/>
            <person name="Januszkiewicz K."/>
            <person name="Wedrychowicz H."/>
        </authorList>
    </citation>
    <scope>NUCLEOTIDE SEQUENCE [LARGE SCALE GENOMIC DNA]</scope>
    <source>
        <strain evidence="12 13">DSM 29589</strain>
    </source>
</reference>
<dbReference type="GO" id="GO:0015662">
    <property type="term" value="F:P-type ion transporter activity"/>
    <property type="evidence" value="ECO:0007669"/>
    <property type="project" value="UniProtKB-ARBA"/>
</dbReference>
<protein>
    <submittedName>
        <fullName evidence="12">Ca2+-transporting ATPase</fullName>
    </submittedName>
</protein>
<feature type="transmembrane region" description="Helical" evidence="10">
    <location>
        <begin position="289"/>
        <end position="309"/>
    </location>
</feature>
<dbReference type="Pfam" id="PF13246">
    <property type="entry name" value="Cation_ATPase"/>
    <property type="match status" value="1"/>
</dbReference>
<dbReference type="RefSeq" id="WP_073033462.1">
    <property type="nucleotide sequence ID" value="NZ_BMLR01000001.1"/>
</dbReference>
<dbReference type="Pfam" id="PF00122">
    <property type="entry name" value="E1-E2_ATPase"/>
    <property type="match status" value="1"/>
</dbReference>
<dbReference type="SFLD" id="SFLDF00027">
    <property type="entry name" value="p-type_atpase"/>
    <property type="match status" value="1"/>
</dbReference>
<feature type="transmembrane region" description="Helical" evidence="10">
    <location>
        <begin position="766"/>
        <end position="790"/>
    </location>
</feature>
<dbReference type="SUPFAM" id="SSF81653">
    <property type="entry name" value="Calcium ATPase, transduction domain A"/>
    <property type="match status" value="1"/>
</dbReference>
<feature type="transmembrane region" description="Helical" evidence="10">
    <location>
        <begin position="62"/>
        <end position="88"/>
    </location>
</feature>
<organism evidence="12 13">
    <name type="scientific">Roseovarius pacificus</name>
    <dbReference type="NCBI Taxonomy" id="337701"/>
    <lineage>
        <taxon>Bacteria</taxon>
        <taxon>Pseudomonadati</taxon>
        <taxon>Pseudomonadota</taxon>
        <taxon>Alphaproteobacteria</taxon>
        <taxon>Rhodobacterales</taxon>
        <taxon>Roseobacteraceae</taxon>
        <taxon>Roseovarius</taxon>
    </lineage>
</organism>
<dbReference type="GO" id="GO:0016887">
    <property type="term" value="F:ATP hydrolysis activity"/>
    <property type="evidence" value="ECO:0007669"/>
    <property type="project" value="InterPro"/>
</dbReference>
<dbReference type="InterPro" id="IPR018303">
    <property type="entry name" value="ATPase_P-typ_P_site"/>
</dbReference>
<feature type="transmembrane region" description="Helical" evidence="10">
    <location>
        <begin position="867"/>
        <end position="891"/>
    </location>
</feature>
<dbReference type="InterPro" id="IPR023214">
    <property type="entry name" value="HAD_sf"/>
</dbReference>
<evidence type="ECO:0000256" key="9">
    <source>
        <dbReference type="ARBA" id="ARBA00023136"/>
    </source>
</evidence>
<dbReference type="InterPro" id="IPR008250">
    <property type="entry name" value="ATPase_P-typ_transduc_dom_A_sf"/>
</dbReference>
<dbReference type="SUPFAM" id="SSF81660">
    <property type="entry name" value="Metal cation-transporting ATPase, ATP-binding domain N"/>
    <property type="match status" value="1"/>
</dbReference>
<evidence type="ECO:0000313" key="12">
    <source>
        <dbReference type="EMBL" id="SHL22023.1"/>
    </source>
</evidence>
<feature type="transmembrane region" description="Helical" evidence="10">
    <location>
        <begin position="692"/>
        <end position="713"/>
    </location>
</feature>
<dbReference type="PRINTS" id="PR00119">
    <property type="entry name" value="CATATPASE"/>
</dbReference>
<dbReference type="InterPro" id="IPR036412">
    <property type="entry name" value="HAD-like_sf"/>
</dbReference>
<name>A0A1M6YV94_9RHOB</name>
<dbReference type="InterPro" id="IPR023299">
    <property type="entry name" value="ATPase_P-typ_cyto_dom_N"/>
</dbReference>
<evidence type="ECO:0000256" key="1">
    <source>
        <dbReference type="ARBA" id="ARBA00004127"/>
    </source>
</evidence>
<dbReference type="NCBIfam" id="TIGR01494">
    <property type="entry name" value="ATPase_P-type"/>
    <property type="match status" value="2"/>
</dbReference>
<dbReference type="SFLD" id="SFLDS00003">
    <property type="entry name" value="Haloacid_Dehalogenase"/>
    <property type="match status" value="1"/>
</dbReference>
<dbReference type="Pfam" id="PF00689">
    <property type="entry name" value="Cation_ATPase_C"/>
    <property type="match status" value="1"/>
</dbReference>
<keyword evidence="2" id="KW-0597">Phosphoprotein</keyword>
<evidence type="ECO:0000256" key="10">
    <source>
        <dbReference type="SAM" id="Phobius"/>
    </source>
</evidence>
<comment type="subcellular location">
    <subcellularLocation>
        <location evidence="1">Endomembrane system</location>
        <topology evidence="1">Multi-pass membrane protein</topology>
    </subcellularLocation>
</comment>
<dbReference type="SUPFAM" id="SSF56784">
    <property type="entry name" value="HAD-like"/>
    <property type="match status" value="1"/>
</dbReference>
<keyword evidence="5" id="KW-0067">ATP-binding</keyword>
<dbReference type="SUPFAM" id="SSF81665">
    <property type="entry name" value="Calcium ATPase, transmembrane domain M"/>
    <property type="match status" value="1"/>
</dbReference>
<keyword evidence="6" id="KW-0460">Magnesium</keyword>
<feature type="transmembrane region" description="Helical" evidence="10">
    <location>
        <begin position="259"/>
        <end position="277"/>
    </location>
</feature>
<dbReference type="PANTHER" id="PTHR42861">
    <property type="entry name" value="CALCIUM-TRANSPORTING ATPASE"/>
    <property type="match status" value="1"/>
</dbReference>
<keyword evidence="4" id="KW-0547">Nucleotide-binding</keyword>
<evidence type="ECO:0000256" key="6">
    <source>
        <dbReference type="ARBA" id="ARBA00022842"/>
    </source>
</evidence>
<keyword evidence="7" id="KW-1278">Translocase</keyword>
<dbReference type="InterPro" id="IPR023298">
    <property type="entry name" value="ATPase_P-typ_TM_dom_sf"/>
</dbReference>
<evidence type="ECO:0000256" key="7">
    <source>
        <dbReference type="ARBA" id="ARBA00022967"/>
    </source>
</evidence>
<dbReference type="InterPro" id="IPR059000">
    <property type="entry name" value="ATPase_P-type_domA"/>
</dbReference>
<dbReference type="InterPro" id="IPR004014">
    <property type="entry name" value="ATPase_P-typ_cation-transptr_N"/>
</dbReference>
<evidence type="ECO:0000256" key="2">
    <source>
        <dbReference type="ARBA" id="ARBA00022553"/>
    </source>
</evidence>
<evidence type="ECO:0000259" key="11">
    <source>
        <dbReference type="SMART" id="SM00831"/>
    </source>
</evidence>
<accession>A0A1M6YV94</accession>
<feature type="transmembrane region" description="Helical" evidence="10">
    <location>
        <begin position="94"/>
        <end position="116"/>
    </location>
</feature>
<dbReference type="EMBL" id="FRBR01000001">
    <property type="protein sequence ID" value="SHL22023.1"/>
    <property type="molecule type" value="Genomic_DNA"/>
</dbReference>
<dbReference type="Proteomes" id="UP000183974">
    <property type="component" value="Unassembled WGS sequence"/>
</dbReference>
<dbReference type="InterPro" id="IPR001757">
    <property type="entry name" value="P_typ_ATPase"/>
</dbReference>
<dbReference type="FunFam" id="2.70.150.10:FF:000160">
    <property type="entry name" value="Sarcoplasmic/endoplasmic reticulum calcium ATPase 1"/>
    <property type="match status" value="1"/>
</dbReference>
<dbReference type="Gene3D" id="3.40.1110.10">
    <property type="entry name" value="Calcium-transporting ATPase, cytoplasmic domain N"/>
    <property type="match status" value="1"/>
</dbReference>
<dbReference type="PRINTS" id="PR00120">
    <property type="entry name" value="HATPASE"/>
</dbReference>
<dbReference type="InterPro" id="IPR006068">
    <property type="entry name" value="ATPase_P-typ_cation-transptr_C"/>
</dbReference>
<sequence>MANGPEVKEARQVGTPLYGKRVEDVLAAEGVAPDQGLSAEDVHERHRKYGPNRLMATQRKSLWAILLNQFRSLVVILLLLASGVAAVFGQMVEAIAIAAALIINGGIGFLTELSAVRSMEALQKMGQMTTRVLRGGVEEKVEASDLVPGDIVLLREGEVVTADMRLIQAETLQANESALTGESEPVGKRTEPLEGDEVPLAERSNMAFRGTGISRGEGRGVVVATGPRTEIGRISEMVEQAEKDIAPLQQRLEGLGKRLIWLVAGVGAVVALTGIAAGEDTALMIETGIVLAIAAVPEGLPVVATIALGRGMWRMAKRQALVRQLSAVETLGATTVILTDKTGTLTENRMTVRCVALAEGDITIGSDEDGTFKRDGKKIDPADAPALMEALLVGVLCNNVEMAGDGDDADGDPMEVALLFAGRDADMDRTALLKEMPEAREESFSSDTRMMATFHESEAGYLVAVKGAPEAVIARATGQVQGEVTEPMDDDAREAWLRRNEDMAGAGLRILAVARKSTDSTEAAPYDDLELLGLIGFYDPPRADVAETIAACRSAGVRVVMATGDQVATARNIGCELRILDSDEAEVLEGTQLEETDEARIEQINAFARVDPGHKMQLITAFQNSGDIVAMIGDGVNDAPALKKANIGVAMGLRGTDVAREAADIVLRDDRLATIVMAIRQGRTIFLNIRKFVIFLLSGNLGQILAVSGAVLFGAPLPLLPLQILFLNMVLDVFPALALGIGDDEPSVMDKPPRDPTEPILGRGQWWAISGFAALIGGSVLAVFALALTVYGMPTGQAVTVAFLSYATARLWHVFNMRSVDSAMLRNNVVQNPFVWGAIGVSGGFLALAVFFPPLSGLLGLEVPASAPAWVLAATGGLAPLVAGQIALVLLRWRHRINRS</sequence>
<keyword evidence="8 10" id="KW-1133">Transmembrane helix</keyword>
<evidence type="ECO:0000256" key="4">
    <source>
        <dbReference type="ARBA" id="ARBA00022741"/>
    </source>
</evidence>
<dbReference type="OrthoDB" id="9807843at2"/>
<dbReference type="Pfam" id="PF00690">
    <property type="entry name" value="Cation_ATPase_N"/>
    <property type="match status" value="1"/>
</dbReference>
<dbReference type="Gene3D" id="3.40.50.1000">
    <property type="entry name" value="HAD superfamily/HAD-like"/>
    <property type="match status" value="1"/>
</dbReference>
<evidence type="ECO:0000256" key="3">
    <source>
        <dbReference type="ARBA" id="ARBA00022692"/>
    </source>
</evidence>
<dbReference type="PROSITE" id="PS00154">
    <property type="entry name" value="ATPASE_E1_E2"/>
    <property type="match status" value="1"/>
</dbReference>
<dbReference type="GO" id="GO:0005524">
    <property type="term" value="F:ATP binding"/>
    <property type="evidence" value="ECO:0007669"/>
    <property type="project" value="UniProtKB-KW"/>
</dbReference>
<feature type="transmembrane region" description="Helical" evidence="10">
    <location>
        <begin position="719"/>
        <end position="741"/>
    </location>
</feature>
<keyword evidence="3 10" id="KW-0812">Transmembrane</keyword>
<feature type="domain" description="Cation-transporting P-type ATPase N-terminal" evidence="11">
    <location>
        <begin position="16"/>
        <end position="90"/>
    </location>
</feature>
<keyword evidence="13" id="KW-1185">Reference proteome</keyword>
<keyword evidence="9 10" id="KW-0472">Membrane</keyword>
<dbReference type="Gene3D" id="1.20.1110.10">
    <property type="entry name" value="Calcium-transporting ATPase, transmembrane domain"/>
    <property type="match status" value="1"/>
</dbReference>
<dbReference type="GO" id="GO:0016020">
    <property type="term" value="C:membrane"/>
    <property type="evidence" value="ECO:0007669"/>
    <property type="project" value="InterPro"/>
</dbReference>
<dbReference type="AlphaFoldDB" id="A0A1M6YV94"/>
<dbReference type="InterPro" id="IPR044492">
    <property type="entry name" value="P_typ_ATPase_HD_dom"/>
</dbReference>
<proteinExistence type="predicted"/>
<dbReference type="SMART" id="SM00831">
    <property type="entry name" value="Cation_ATPase_N"/>
    <property type="match status" value="1"/>
</dbReference>
<evidence type="ECO:0000256" key="5">
    <source>
        <dbReference type="ARBA" id="ARBA00022840"/>
    </source>
</evidence>